<dbReference type="EMBL" id="PGGS01000265">
    <property type="protein sequence ID" value="PNH06009.1"/>
    <property type="molecule type" value="Genomic_DNA"/>
</dbReference>
<keyword evidence="4" id="KW-1185">Reference proteome</keyword>
<sequence length="264" mass="26794">MTPQHRLISIPASHYVERARWALDYAGIAFTEDKYPPMLHLVGTLSVSSAGGPKTHSVPMLLCPPGQHAPGQQPQQQLAIRDSADIVRYAHDCLEKRRAAAGSPPDPAPTPASQPPSTTAPATASGPASTTAPATASGPALPPLAGGAGSNNASGPPSPTPEPAPSPLPHPLYPSDPDEGGCDDNAAADAAAAGGGGGPYLVGGRFTAADLTFASMAAVLLLPPQYGAYMPPPEAWPPAAELRGTAAGRHALRMYEQHRAVGGL</sequence>
<name>A0A2J8A0G6_9CHLO</name>
<comment type="caution">
    <text evidence="3">The sequence shown here is derived from an EMBL/GenBank/DDBJ whole genome shotgun (WGS) entry which is preliminary data.</text>
</comment>
<dbReference type="OrthoDB" id="9988732at2759"/>
<dbReference type="Proteomes" id="UP000236333">
    <property type="component" value="Unassembled WGS sequence"/>
</dbReference>
<dbReference type="Pfam" id="PF13417">
    <property type="entry name" value="GST_N_3"/>
    <property type="match status" value="1"/>
</dbReference>
<accession>A0A2J8A0G6</accession>
<feature type="compositionally biased region" description="Low complexity" evidence="1">
    <location>
        <begin position="115"/>
        <end position="155"/>
    </location>
</feature>
<gene>
    <name evidence="3" type="ORF">TSOC_007669</name>
</gene>
<evidence type="ECO:0000313" key="4">
    <source>
        <dbReference type="Proteomes" id="UP000236333"/>
    </source>
</evidence>
<proteinExistence type="predicted"/>
<feature type="domain" description="GST N-terminal" evidence="2">
    <location>
        <begin position="7"/>
        <end position="90"/>
    </location>
</feature>
<evidence type="ECO:0000313" key="3">
    <source>
        <dbReference type="EMBL" id="PNH06009.1"/>
    </source>
</evidence>
<feature type="compositionally biased region" description="Pro residues" evidence="1">
    <location>
        <begin position="104"/>
        <end position="114"/>
    </location>
</feature>
<dbReference type="InterPro" id="IPR004045">
    <property type="entry name" value="Glutathione_S-Trfase_N"/>
</dbReference>
<organism evidence="3 4">
    <name type="scientific">Tetrabaena socialis</name>
    <dbReference type="NCBI Taxonomy" id="47790"/>
    <lineage>
        <taxon>Eukaryota</taxon>
        <taxon>Viridiplantae</taxon>
        <taxon>Chlorophyta</taxon>
        <taxon>core chlorophytes</taxon>
        <taxon>Chlorophyceae</taxon>
        <taxon>CS clade</taxon>
        <taxon>Chlamydomonadales</taxon>
        <taxon>Tetrabaenaceae</taxon>
        <taxon>Tetrabaena</taxon>
    </lineage>
</organism>
<reference evidence="3 4" key="1">
    <citation type="journal article" date="2017" name="Mol. Biol. Evol.">
        <title>The 4-celled Tetrabaena socialis nuclear genome reveals the essential components for genetic control of cell number at the origin of multicellularity in the volvocine lineage.</title>
        <authorList>
            <person name="Featherston J."/>
            <person name="Arakaki Y."/>
            <person name="Hanschen E.R."/>
            <person name="Ferris P.J."/>
            <person name="Michod R.E."/>
            <person name="Olson B.J.S.C."/>
            <person name="Nozaki H."/>
            <person name="Durand P.M."/>
        </authorList>
    </citation>
    <scope>NUCLEOTIDE SEQUENCE [LARGE SCALE GENOMIC DNA]</scope>
    <source>
        <strain evidence="3 4">NIES-571</strain>
    </source>
</reference>
<evidence type="ECO:0000259" key="2">
    <source>
        <dbReference type="Pfam" id="PF13417"/>
    </source>
</evidence>
<dbReference type="AlphaFoldDB" id="A0A2J8A0G6"/>
<feature type="compositionally biased region" description="Pro residues" evidence="1">
    <location>
        <begin position="156"/>
        <end position="174"/>
    </location>
</feature>
<feature type="region of interest" description="Disordered" evidence="1">
    <location>
        <begin position="98"/>
        <end position="188"/>
    </location>
</feature>
<protein>
    <recommendedName>
        <fullName evidence="2">GST N-terminal domain-containing protein</fullName>
    </recommendedName>
</protein>
<evidence type="ECO:0000256" key="1">
    <source>
        <dbReference type="SAM" id="MobiDB-lite"/>
    </source>
</evidence>